<dbReference type="CDD" id="cd06171">
    <property type="entry name" value="Sigma70_r4"/>
    <property type="match status" value="1"/>
</dbReference>
<dbReference type="Gene3D" id="1.10.10.10">
    <property type="entry name" value="Winged helix-like DNA-binding domain superfamily/Winged helix DNA-binding domain"/>
    <property type="match status" value="1"/>
</dbReference>
<evidence type="ECO:0000259" key="7">
    <source>
        <dbReference type="Pfam" id="PF04542"/>
    </source>
</evidence>
<dbReference type="GO" id="GO:0006352">
    <property type="term" value="P:DNA-templated transcription initiation"/>
    <property type="evidence" value="ECO:0007669"/>
    <property type="project" value="InterPro"/>
</dbReference>
<evidence type="ECO:0000256" key="6">
    <source>
        <dbReference type="RuleBase" id="RU000716"/>
    </source>
</evidence>
<reference evidence="9 10" key="1">
    <citation type="submission" date="2017-05" db="EMBL/GenBank/DDBJ databases">
        <title>Genomic insights into alkan degradation activity of Oleiphilus messinensis.</title>
        <authorList>
            <person name="Kozyavkin S.A."/>
            <person name="Slesarev A.I."/>
            <person name="Golyshin P.N."/>
            <person name="Korzhenkov A."/>
            <person name="Golyshina O.N."/>
            <person name="Toshchakov S.V."/>
        </authorList>
    </citation>
    <scope>NUCLEOTIDE SEQUENCE [LARGE SCALE GENOMIC DNA]</scope>
    <source>
        <strain evidence="9 10">ME102</strain>
    </source>
</reference>
<evidence type="ECO:0000313" key="9">
    <source>
        <dbReference type="EMBL" id="ARU54257.1"/>
    </source>
</evidence>
<keyword evidence="3 6" id="KW-0731">Sigma factor</keyword>
<dbReference type="InterPro" id="IPR007630">
    <property type="entry name" value="RNA_pol_sigma70_r4"/>
</dbReference>
<dbReference type="InterPro" id="IPR000838">
    <property type="entry name" value="RNA_pol_sigma70_ECF_CS"/>
</dbReference>
<dbReference type="PANTHER" id="PTHR43133">
    <property type="entry name" value="RNA POLYMERASE ECF-TYPE SIGMA FACTO"/>
    <property type="match status" value="1"/>
</dbReference>
<dbReference type="Pfam" id="PF04545">
    <property type="entry name" value="Sigma70_r4"/>
    <property type="match status" value="1"/>
</dbReference>
<dbReference type="InterPro" id="IPR036388">
    <property type="entry name" value="WH-like_DNA-bd_sf"/>
</dbReference>
<proteinExistence type="inferred from homology"/>
<sequence length="180" mass="20613">MAEQAELMKLLQGTALGDQNQFAELYKITSPALFGLCIKMLKRRDWAEEVLQEAFIKVWHHASEYHPDRGAVSTWLTSIVRYRALDRLRVIKPTEMLDEQLDYEESGTPTPLTAASLGQELNALQLCLDELSDEQKDVIVLSFMEGLTHQELTARVSRPLGTVKSWIRRGLQSLRRCLER</sequence>
<evidence type="ECO:0000256" key="4">
    <source>
        <dbReference type="ARBA" id="ARBA00023125"/>
    </source>
</evidence>
<dbReference type="GO" id="GO:0003677">
    <property type="term" value="F:DNA binding"/>
    <property type="evidence" value="ECO:0007669"/>
    <property type="project" value="UniProtKB-KW"/>
</dbReference>
<dbReference type="Pfam" id="PF04542">
    <property type="entry name" value="Sigma70_r2"/>
    <property type="match status" value="1"/>
</dbReference>
<dbReference type="GO" id="GO:0016987">
    <property type="term" value="F:sigma factor activity"/>
    <property type="evidence" value="ECO:0007669"/>
    <property type="project" value="UniProtKB-KW"/>
</dbReference>
<dbReference type="SUPFAM" id="SSF88946">
    <property type="entry name" value="Sigma2 domain of RNA polymerase sigma factors"/>
    <property type="match status" value="1"/>
</dbReference>
<evidence type="ECO:0000256" key="2">
    <source>
        <dbReference type="ARBA" id="ARBA00023015"/>
    </source>
</evidence>
<evidence type="ECO:0000256" key="5">
    <source>
        <dbReference type="ARBA" id="ARBA00023163"/>
    </source>
</evidence>
<dbReference type="SUPFAM" id="SSF88659">
    <property type="entry name" value="Sigma3 and sigma4 domains of RNA polymerase sigma factors"/>
    <property type="match status" value="1"/>
</dbReference>
<gene>
    <name evidence="9" type="ORF">OLMES_0149</name>
</gene>
<comment type="similarity">
    <text evidence="1 6">Belongs to the sigma-70 factor family. ECF subfamily.</text>
</comment>
<evidence type="ECO:0000313" key="10">
    <source>
        <dbReference type="Proteomes" id="UP000196027"/>
    </source>
</evidence>
<dbReference type="AlphaFoldDB" id="A0A1Y0I1C2"/>
<dbReference type="InterPro" id="IPR013324">
    <property type="entry name" value="RNA_pol_sigma_r3/r4-like"/>
</dbReference>
<dbReference type="Gene3D" id="1.10.1740.10">
    <property type="match status" value="1"/>
</dbReference>
<dbReference type="NCBIfam" id="TIGR02937">
    <property type="entry name" value="sigma70-ECF"/>
    <property type="match status" value="1"/>
</dbReference>
<organism evidence="9 10">
    <name type="scientific">Oleiphilus messinensis</name>
    <dbReference type="NCBI Taxonomy" id="141451"/>
    <lineage>
        <taxon>Bacteria</taxon>
        <taxon>Pseudomonadati</taxon>
        <taxon>Pseudomonadota</taxon>
        <taxon>Gammaproteobacteria</taxon>
        <taxon>Oceanospirillales</taxon>
        <taxon>Oleiphilaceae</taxon>
        <taxon>Oleiphilus</taxon>
    </lineage>
</organism>
<evidence type="ECO:0000256" key="1">
    <source>
        <dbReference type="ARBA" id="ARBA00010641"/>
    </source>
</evidence>
<dbReference type="EMBL" id="CP021425">
    <property type="protein sequence ID" value="ARU54257.1"/>
    <property type="molecule type" value="Genomic_DNA"/>
</dbReference>
<dbReference type="InterPro" id="IPR013325">
    <property type="entry name" value="RNA_pol_sigma_r2"/>
</dbReference>
<keyword evidence="5 6" id="KW-0804">Transcription</keyword>
<keyword evidence="2 6" id="KW-0805">Transcription regulation</keyword>
<name>A0A1Y0I1C2_9GAMM</name>
<accession>A0A1Y0I1C2</accession>
<dbReference type="RefSeq" id="WP_198343170.1">
    <property type="nucleotide sequence ID" value="NZ_CP021425.1"/>
</dbReference>
<keyword evidence="4 6" id="KW-0238">DNA-binding</keyword>
<feature type="domain" description="RNA polymerase sigma-70 region 4" evidence="8">
    <location>
        <begin position="127"/>
        <end position="175"/>
    </location>
</feature>
<dbReference type="InterPro" id="IPR007627">
    <property type="entry name" value="RNA_pol_sigma70_r2"/>
</dbReference>
<keyword evidence="10" id="KW-1185">Reference proteome</keyword>
<dbReference type="PROSITE" id="PS01063">
    <property type="entry name" value="SIGMA70_ECF"/>
    <property type="match status" value="1"/>
</dbReference>
<feature type="domain" description="RNA polymerase sigma-70 region 2" evidence="7">
    <location>
        <begin position="25"/>
        <end position="89"/>
    </location>
</feature>
<dbReference type="Proteomes" id="UP000196027">
    <property type="component" value="Chromosome"/>
</dbReference>
<evidence type="ECO:0000259" key="8">
    <source>
        <dbReference type="Pfam" id="PF04545"/>
    </source>
</evidence>
<dbReference type="InterPro" id="IPR039425">
    <property type="entry name" value="RNA_pol_sigma-70-like"/>
</dbReference>
<evidence type="ECO:0000256" key="3">
    <source>
        <dbReference type="ARBA" id="ARBA00023082"/>
    </source>
</evidence>
<protein>
    <recommendedName>
        <fullName evidence="6">RNA polymerase sigma factor</fullName>
    </recommendedName>
</protein>
<dbReference type="PANTHER" id="PTHR43133:SF62">
    <property type="entry name" value="RNA POLYMERASE SIGMA FACTOR SIGZ"/>
    <property type="match status" value="1"/>
</dbReference>
<dbReference type="KEGG" id="ome:OLMES_0149"/>
<dbReference type="InterPro" id="IPR014284">
    <property type="entry name" value="RNA_pol_sigma-70_dom"/>
</dbReference>